<accession>A0A7G9TD85</accession>
<protein>
    <submittedName>
        <fullName evidence="1">Uncharacterized protein</fullName>
    </submittedName>
</protein>
<name>A0A7G9TD85_PSEMX</name>
<dbReference type="GeneID" id="81469524"/>
<proteinExistence type="predicted"/>
<dbReference type="Proteomes" id="UP000515838">
    <property type="component" value="Chromosome"/>
</dbReference>
<evidence type="ECO:0000313" key="1">
    <source>
        <dbReference type="EMBL" id="QNN78060.1"/>
    </source>
</evidence>
<sequence length="104" mass="11360">MKNDDASSIFEKGLYIGYMNYLATGEGVTSCICVAGSSERAGKILREKLDPYYHRGIITSLIASGADEEARRMVALIPSKISTILAEIPVGAGEYYSEFHYNLS</sequence>
<gene>
    <name evidence="1" type="ORF">IAE60_01020</name>
</gene>
<evidence type="ECO:0000313" key="2">
    <source>
        <dbReference type="Proteomes" id="UP000515838"/>
    </source>
</evidence>
<dbReference type="RefSeq" id="WP_187573529.1">
    <property type="nucleotide sequence ID" value="NZ_CP060731.1"/>
</dbReference>
<dbReference type="EMBL" id="CP060731">
    <property type="protein sequence ID" value="QNN78060.1"/>
    <property type="molecule type" value="Genomic_DNA"/>
</dbReference>
<organism evidence="1 2">
    <name type="scientific">Pseudoxanthomonas mexicana</name>
    <dbReference type="NCBI Taxonomy" id="128785"/>
    <lineage>
        <taxon>Bacteria</taxon>
        <taxon>Pseudomonadati</taxon>
        <taxon>Pseudomonadota</taxon>
        <taxon>Gammaproteobacteria</taxon>
        <taxon>Lysobacterales</taxon>
        <taxon>Lysobacteraceae</taxon>
        <taxon>Pseudoxanthomonas</taxon>
    </lineage>
</organism>
<dbReference type="AlphaFoldDB" id="A0A7G9TD85"/>
<reference evidence="1 2" key="1">
    <citation type="submission" date="2020-08" db="EMBL/GenBank/DDBJ databases">
        <title>Streptomycin Non-resistant strain, P. mexicana.</title>
        <authorList>
            <person name="Ganesh-Kumar S."/>
            <person name="Zhe T."/>
            <person name="Yu Z."/>
            <person name="Min Y."/>
        </authorList>
    </citation>
    <scope>NUCLEOTIDE SEQUENCE [LARGE SCALE GENOMIC DNA]</scope>
    <source>
        <strain evidence="1 2">GTZY2</strain>
    </source>
</reference>